<accession>A0A2B7XXQ5</accession>
<sequence length="371" mass="41447">MLWLLLPLLLFLSNTLAPCVEATKAEDSTLVARVPAGWNVPVFTVHDWESATTKKAVLKFIKLAPGSEGQQLEAIAKEAFEKTYPAWGDHKPLLFAALYIPKEETVFVSSKPVSAAAQYIQKNRKVFDLWNAAAQHKTEVKQIHAEDGAICLYEDEWKKDDDEYKCQKSYEGSFIGVYGKPRVQDTPAPLWPCYDPTIHTSDCQRVLKKLGIQFRTHGGTIKRRTEGEIEIQQESKMSRMAKCLTIVPLSMGPSALDYSTNFFDETFIRDDALLGFWPSDIIANDVDMDVDLDSDFFLNPWMAFAQKAALTTTAAWVRDRLAELAQKGRQALSIAKAAGGTAGSQRHMLDAVLDISESPNWKNCLRGLGPQ</sequence>
<dbReference type="EMBL" id="PDNA01000101">
    <property type="protein sequence ID" value="PGH13725.1"/>
    <property type="molecule type" value="Genomic_DNA"/>
</dbReference>
<evidence type="ECO:0000313" key="2">
    <source>
        <dbReference type="EMBL" id="PGH13725.1"/>
    </source>
</evidence>
<feature type="signal peptide" evidence="1">
    <location>
        <begin position="1"/>
        <end position="22"/>
    </location>
</feature>
<evidence type="ECO:0000313" key="3">
    <source>
        <dbReference type="Proteomes" id="UP000224634"/>
    </source>
</evidence>
<proteinExistence type="predicted"/>
<evidence type="ECO:0000256" key="1">
    <source>
        <dbReference type="SAM" id="SignalP"/>
    </source>
</evidence>
<reference evidence="2 3" key="1">
    <citation type="submission" date="2017-10" db="EMBL/GenBank/DDBJ databases">
        <title>Comparative genomics in systemic dimorphic fungi from Ajellomycetaceae.</title>
        <authorList>
            <person name="Munoz J.F."/>
            <person name="Mcewen J.G."/>
            <person name="Clay O.K."/>
            <person name="Cuomo C.A."/>
        </authorList>
    </citation>
    <scope>NUCLEOTIDE SEQUENCE [LARGE SCALE GENOMIC DNA]</scope>
    <source>
        <strain evidence="2 3">UAMH7299</strain>
    </source>
</reference>
<organism evidence="2 3">
    <name type="scientific">Polytolypa hystricis (strain UAMH7299)</name>
    <dbReference type="NCBI Taxonomy" id="1447883"/>
    <lineage>
        <taxon>Eukaryota</taxon>
        <taxon>Fungi</taxon>
        <taxon>Dikarya</taxon>
        <taxon>Ascomycota</taxon>
        <taxon>Pezizomycotina</taxon>
        <taxon>Eurotiomycetes</taxon>
        <taxon>Eurotiomycetidae</taxon>
        <taxon>Onygenales</taxon>
        <taxon>Onygenales incertae sedis</taxon>
        <taxon>Polytolypa</taxon>
    </lineage>
</organism>
<gene>
    <name evidence="2" type="ORF">AJ80_06230</name>
</gene>
<dbReference type="Proteomes" id="UP000224634">
    <property type="component" value="Unassembled WGS sequence"/>
</dbReference>
<protein>
    <submittedName>
        <fullName evidence="2">Uncharacterized protein</fullName>
    </submittedName>
</protein>
<name>A0A2B7XXQ5_POLH7</name>
<keyword evidence="1" id="KW-0732">Signal</keyword>
<comment type="caution">
    <text evidence="2">The sequence shown here is derived from an EMBL/GenBank/DDBJ whole genome shotgun (WGS) entry which is preliminary data.</text>
</comment>
<feature type="chain" id="PRO_5012248047" evidence="1">
    <location>
        <begin position="23"/>
        <end position="371"/>
    </location>
</feature>
<keyword evidence="3" id="KW-1185">Reference proteome</keyword>
<dbReference type="AlphaFoldDB" id="A0A2B7XXQ5"/>